<evidence type="ECO:0000313" key="3">
    <source>
        <dbReference type="Proteomes" id="UP001521116"/>
    </source>
</evidence>
<feature type="compositionally biased region" description="Low complexity" evidence="1">
    <location>
        <begin position="154"/>
        <end position="170"/>
    </location>
</feature>
<keyword evidence="3" id="KW-1185">Reference proteome</keyword>
<evidence type="ECO:0000256" key="1">
    <source>
        <dbReference type="SAM" id="MobiDB-lite"/>
    </source>
</evidence>
<evidence type="ECO:0000313" key="2">
    <source>
        <dbReference type="EMBL" id="KAL1617745.1"/>
    </source>
</evidence>
<protein>
    <submittedName>
        <fullName evidence="2">Uncharacterized protein</fullName>
    </submittedName>
</protein>
<reference evidence="2 3" key="1">
    <citation type="submission" date="2024-02" db="EMBL/GenBank/DDBJ databases">
        <title>De novo assembly and annotation of 12 fungi associated with fruit tree decline syndrome in Ontario, Canada.</title>
        <authorList>
            <person name="Sulman M."/>
            <person name="Ellouze W."/>
            <person name="Ilyukhin E."/>
        </authorList>
    </citation>
    <scope>NUCLEOTIDE SEQUENCE [LARGE SCALE GENOMIC DNA]</scope>
    <source>
        <strain evidence="2 3">M1-105</strain>
    </source>
</reference>
<proteinExistence type="predicted"/>
<feature type="region of interest" description="Disordered" evidence="1">
    <location>
        <begin position="88"/>
        <end position="107"/>
    </location>
</feature>
<accession>A0ABR3SD86</accession>
<feature type="region of interest" description="Disordered" evidence="1">
    <location>
        <begin position="114"/>
        <end position="208"/>
    </location>
</feature>
<gene>
    <name evidence="2" type="ORF">SLS56_010881</name>
</gene>
<name>A0ABR3SD86_9PEZI</name>
<feature type="compositionally biased region" description="Basic and acidic residues" evidence="1">
    <location>
        <begin position="192"/>
        <end position="201"/>
    </location>
</feature>
<feature type="compositionally biased region" description="Basic and acidic residues" evidence="1">
    <location>
        <begin position="114"/>
        <end position="147"/>
    </location>
</feature>
<organism evidence="2 3">
    <name type="scientific">Neofusicoccum ribis</name>
    <dbReference type="NCBI Taxonomy" id="45134"/>
    <lineage>
        <taxon>Eukaryota</taxon>
        <taxon>Fungi</taxon>
        <taxon>Dikarya</taxon>
        <taxon>Ascomycota</taxon>
        <taxon>Pezizomycotina</taxon>
        <taxon>Dothideomycetes</taxon>
        <taxon>Dothideomycetes incertae sedis</taxon>
        <taxon>Botryosphaeriales</taxon>
        <taxon>Botryosphaeriaceae</taxon>
        <taxon>Neofusicoccum</taxon>
    </lineage>
</organism>
<dbReference type="EMBL" id="JAJVDC020000225">
    <property type="protein sequence ID" value="KAL1617745.1"/>
    <property type="molecule type" value="Genomic_DNA"/>
</dbReference>
<comment type="caution">
    <text evidence="2">The sequence shown here is derived from an EMBL/GenBank/DDBJ whole genome shotgun (WGS) entry which is preliminary data.</text>
</comment>
<sequence>MILSRIQPPTKFHMEASTPIWFIYFTSRHGQEPRNSNDELYLTEALLTIANITLTSSTRAQPTGGQGGARRNRLHQPKKMIAFDKRCNDSKKARRQGMLSAMPMSNDAREAFLHKESTERSARRKARVEEQDPDDYKENMRKWYEKKPGKKAAARAAMTSSSAAARSSSKAKQKVLNQKAKEKRKAKLDGMSQKEKDDFLDRTTSAAP</sequence>
<dbReference type="Proteomes" id="UP001521116">
    <property type="component" value="Unassembled WGS sequence"/>
</dbReference>